<gene>
    <name evidence="9" type="ORF">ET996_11775</name>
</gene>
<dbReference type="Gene3D" id="2.60.40.10">
    <property type="entry name" value="Immunoglobulins"/>
    <property type="match status" value="3"/>
</dbReference>
<dbReference type="InterPro" id="IPR006101">
    <property type="entry name" value="Glyco_hydro_2"/>
</dbReference>
<comment type="caution">
    <text evidence="9">The sequence shown here is derived from an EMBL/GenBank/DDBJ whole genome shotgun (WGS) entry which is preliminary data.</text>
</comment>
<feature type="domain" description="Glycoside hydrolase family 2 immunoglobulin-like beta-sandwich" evidence="4">
    <location>
        <begin position="159"/>
        <end position="254"/>
    </location>
</feature>
<dbReference type="InterPro" id="IPR017853">
    <property type="entry name" value="GH"/>
</dbReference>
<feature type="domain" description="Glycoside hydrolase family 2" evidence="8">
    <location>
        <begin position="693"/>
        <end position="793"/>
    </location>
</feature>
<organism evidence="9 10">
    <name type="scientific">Propioniciclava tarda</name>
    <dbReference type="NCBI Taxonomy" id="433330"/>
    <lineage>
        <taxon>Bacteria</taxon>
        <taxon>Bacillati</taxon>
        <taxon>Actinomycetota</taxon>
        <taxon>Actinomycetes</taxon>
        <taxon>Propionibacteriales</taxon>
        <taxon>Propionibacteriaceae</taxon>
        <taxon>Propioniciclava</taxon>
    </lineage>
</organism>
<keyword evidence="10" id="KW-1185">Reference proteome</keyword>
<dbReference type="RefSeq" id="WP_131172758.1">
    <property type="nucleotide sequence ID" value="NZ_FXTL01000016.1"/>
</dbReference>
<evidence type="ECO:0000259" key="5">
    <source>
        <dbReference type="Pfam" id="PF02836"/>
    </source>
</evidence>
<dbReference type="InterPro" id="IPR013783">
    <property type="entry name" value="Ig-like_fold"/>
</dbReference>
<evidence type="ECO:0000256" key="1">
    <source>
        <dbReference type="ARBA" id="ARBA00007401"/>
    </source>
</evidence>
<accession>A0A4Q9KIJ3</accession>
<dbReference type="Pfam" id="PF00703">
    <property type="entry name" value="Glyco_hydro_2"/>
    <property type="match status" value="1"/>
</dbReference>
<evidence type="ECO:0000259" key="4">
    <source>
        <dbReference type="Pfam" id="PF00703"/>
    </source>
</evidence>
<dbReference type="OrthoDB" id="9762066at2"/>
<dbReference type="AlphaFoldDB" id="A0A4Q9KIJ3"/>
<reference evidence="9 10" key="1">
    <citation type="submission" date="2019-01" db="EMBL/GenBank/DDBJ databases">
        <title>Lactibacter flavus gen. nov., sp. nov., a novel bacterium of the family Propionibacteriaceae isolated from raw milk and dairy products.</title>
        <authorList>
            <person name="Huptas C."/>
            <person name="Wenning M."/>
            <person name="Breitenwieser F."/>
            <person name="Doll E."/>
            <person name="Von Neubeck M."/>
            <person name="Busse H.-J."/>
            <person name="Scherer S."/>
        </authorList>
    </citation>
    <scope>NUCLEOTIDE SEQUENCE [LARGE SCALE GENOMIC DNA]</scope>
    <source>
        <strain evidence="9 10">DSM 22130</strain>
    </source>
</reference>
<feature type="domain" description="Glycoside hydrolase family 2 catalytic" evidence="5">
    <location>
        <begin position="267"/>
        <end position="427"/>
    </location>
</feature>
<evidence type="ECO:0000259" key="8">
    <source>
        <dbReference type="Pfam" id="PF18565"/>
    </source>
</evidence>
<keyword evidence="2" id="KW-0378">Hydrolase</keyword>
<name>A0A4Q9KIJ3_PROTD</name>
<dbReference type="InterPro" id="IPR008964">
    <property type="entry name" value="Invasin/intimin_cell_adhesion"/>
</dbReference>
<dbReference type="PANTHER" id="PTHR42732">
    <property type="entry name" value="BETA-GALACTOSIDASE"/>
    <property type="match status" value="1"/>
</dbReference>
<dbReference type="Pfam" id="PF16355">
    <property type="entry name" value="DUF4982"/>
    <property type="match status" value="1"/>
</dbReference>
<dbReference type="InterPro" id="IPR008979">
    <property type="entry name" value="Galactose-bd-like_sf"/>
</dbReference>
<dbReference type="Gene3D" id="2.60.120.260">
    <property type="entry name" value="Galactose-binding domain-like"/>
    <property type="match status" value="1"/>
</dbReference>
<dbReference type="InterPro" id="IPR040605">
    <property type="entry name" value="Glyco_hydro2_dom5"/>
</dbReference>
<dbReference type="InterPro" id="IPR051913">
    <property type="entry name" value="GH2_Domain-Containing"/>
</dbReference>
<dbReference type="PANTHER" id="PTHR42732:SF1">
    <property type="entry name" value="BETA-MANNOSIDASE"/>
    <property type="match status" value="1"/>
</dbReference>
<comment type="similarity">
    <text evidence="1">Belongs to the glycosyl hydrolase 2 family.</text>
</comment>
<dbReference type="Proteomes" id="UP000291933">
    <property type="component" value="Unassembled WGS sequence"/>
</dbReference>
<protein>
    <submittedName>
        <fullName evidence="9">DUF4982 domain-containing protein</fullName>
    </submittedName>
</protein>
<dbReference type="PRINTS" id="PR00132">
    <property type="entry name" value="GLHYDRLASE2"/>
</dbReference>
<dbReference type="SUPFAM" id="SSF51445">
    <property type="entry name" value="(Trans)glycosidases"/>
    <property type="match status" value="1"/>
</dbReference>
<dbReference type="SUPFAM" id="SSF49373">
    <property type="entry name" value="Invasin/intimin cell-adhesion fragments"/>
    <property type="match status" value="1"/>
</dbReference>
<dbReference type="InterPro" id="IPR006102">
    <property type="entry name" value="Ig-like_GH2"/>
</dbReference>
<dbReference type="Pfam" id="PF02836">
    <property type="entry name" value="Glyco_hydro_2_C"/>
    <property type="match status" value="1"/>
</dbReference>
<proteinExistence type="inferred from homology"/>
<dbReference type="Pfam" id="PF18565">
    <property type="entry name" value="Glyco_hydro2_C5"/>
    <property type="match status" value="1"/>
</dbReference>
<dbReference type="SUPFAM" id="SSF49303">
    <property type="entry name" value="beta-Galactosidase/glucuronidase domain"/>
    <property type="match status" value="1"/>
</dbReference>
<evidence type="ECO:0000259" key="6">
    <source>
        <dbReference type="Pfam" id="PF02837"/>
    </source>
</evidence>
<dbReference type="SUPFAM" id="SSF49785">
    <property type="entry name" value="Galactose-binding domain-like"/>
    <property type="match status" value="1"/>
</dbReference>
<feature type="domain" description="Glycosyl hydrolases family 2 sugar binding" evidence="6">
    <location>
        <begin position="58"/>
        <end position="147"/>
    </location>
</feature>
<evidence type="ECO:0000259" key="7">
    <source>
        <dbReference type="Pfam" id="PF16355"/>
    </source>
</evidence>
<evidence type="ECO:0000313" key="9">
    <source>
        <dbReference type="EMBL" id="TBT94232.1"/>
    </source>
</evidence>
<dbReference type="InterPro" id="IPR006103">
    <property type="entry name" value="Glyco_hydro_2_cat"/>
</dbReference>
<keyword evidence="3" id="KW-0326">Glycosidase</keyword>
<feature type="domain" description="DUF4982" evidence="7">
    <location>
        <begin position="622"/>
        <end position="680"/>
    </location>
</feature>
<dbReference type="Pfam" id="PF02837">
    <property type="entry name" value="Glyco_hydro_2_N"/>
    <property type="match status" value="1"/>
</dbReference>
<dbReference type="GO" id="GO:0005975">
    <property type="term" value="P:carbohydrate metabolic process"/>
    <property type="evidence" value="ECO:0007669"/>
    <property type="project" value="InterPro"/>
</dbReference>
<dbReference type="GO" id="GO:0004553">
    <property type="term" value="F:hydrolase activity, hydrolyzing O-glycosyl compounds"/>
    <property type="evidence" value="ECO:0007669"/>
    <property type="project" value="InterPro"/>
</dbReference>
<dbReference type="EMBL" id="SDMR01000016">
    <property type="protein sequence ID" value="TBT94232.1"/>
    <property type="molecule type" value="Genomic_DNA"/>
</dbReference>
<evidence type="ECO:0000313" key="10">
    <source>
        <dbReference type="Proteomes" id="UP000291933"/>
    </source>
</evidence>
<dbReference type="InterPro" id="IPR036156">
    <property type="entry name" value="Beta-gal/glucu_dom_sf"/>
</dbReference>
<sequence length="802" mass="86308">MRIEFDHDWFVRTPLGPFAVVQGVTADPKPVTLPHDALRDAERTPGAPARGASAYYPNGAYTYLKTFDVPAEWANCLVRLEFQGAMRHAMVYVNDELAGNRSDGYARFWVDATPFLREGANELRVEVRTGEDSRWYSGAGLHRSVVLHVDELVHVAPDGVTVTTVRVDDGQAVVEVATRVANASARTATASLLTVLRGPSGAEVGRDGVPVTVPPGETVVARQRFYLPDPELWSDESPALYEASVSLDAAETTVTFGVRTIAVDPKRGLLLNGRPVKLRGACLHHDNGPLGGAAIARAEERRVELLRAAGFNAIRSAHNPLSPAMLHACDRLGMLVMDEAFDMWVRGKSPYDYALDFPQWWRADLAALVAKDRNHPSVIMYSLGNEIAEVGTPHGAFLARSMAEHVRILDPTRLVTNGVNSLLAVMDDFAAQVAAAGGLNELMAEDPGASMTGAAAGENVTRRTAESHSVLDVVGLNYGETRYAMDAELFPARVIVGSETFGPEIGRLWPLVVEHPHVIGDFCWTGWDYLGEVGIGSVAYASDAAPPGLEREFPWLTAWCGDLDITGWRRPLSFYREIAFGLRSEPYLAVLRPSRAGDPVVSNSPWAWSDSVSAWTWPGFEGRVVEVEVYADADEVALVLNGAEVARGPVGERRPLLASFSIEYQPGELVAVAYRGSDEVGRHGLATAGAASLVLSVDRPAIRAEASDLAYVTIELRDASGVLVTCAEADVTVEVSGPGVLAGMCSANPSTTERFEGSTWRTFDGRALAVVRPTGPGEIVVTARSEALGEAVVTVRALPVGR</sequence>
<dbReference type="InterPro" id="IPR006104">
    <property type="entry name" value="Glyco_hydro_2_N"/>
</dbReference>
<evidence type="ECO:0000256" key="3">
    <source>
        <dbReference type="ARBA" id="ARBA00023295"/>
    </source>
</evidence>
<dbReference type="Gene3D" id="3.20.20.80">
    <property type="entry name" value="Glycosidases"/>
    <property type="match status" value="1"/>
</dbReference>
<evidence type="ECO:0000256" key="2">
    <source>
        <dbReference type="ARBA" id="ARBA00022801"/>
    </source>
</evidence>
<dbReference type="InterPro" id="IPR032311">
    <property type="entry name" value="DUF4982"/>
</dbReference>